<accession>A0A067MP09</accession>
<keyword evidence="4" id="KW-1185">Reference proteome</keyword>
<feature type="compositionally biased region" description="Polar residues" evidence="1">
    <location>
        <begin position="128"/>
        <end position="138"/>
    </location>
</feature>
<evidence type="ECO:0000256" key="1">
    <source>
        <dbReference type="SAM" id="MobiDB-lite"/>
    </source>
</evidence>
<dbReference type="Proteomes" id="UP000027195">
    <property type="component" value="Unassembled WGS sequence"/>
</dbReference>
<feature type="region of interest" description="Disordered" evidence="1">
    <location>
        <begin position="106"/>
        <end position="138"/>
    </location>
</feature>
<keyword evidence="2" id="KW-0812">Transmembrane</keyword>
<evidence type="ECO:0000256" key="2">
    <source>
        <dbReference type="SAM" id="Phobius"/>
    </source>
</evidence>
<protein>
    <submittedName>
        <fullName evidence="3">Uncharacterized protein</fullName>
    </submittedName>
</protein>
<feature type="compositionally biased region" description="Polar residues" evidence="1">
    <location>
        <begin position="271"/>
        <end position="309"/>
    </location>
</feature>
<sequence length="353" mass="37721">MATTGPRRAQQHQETCLFPTKFCSRTGPKYTSETHLTIVSLKRPSSACTAKLVLYAVIVNLAASQVSPCILVRASVPPVVACNAIPGIENTTRRAAMVEHSTSIDRIPEGNRFSSDNARREHRCMKSTAPSGRGSTPTGAVDIRSGCCDMETLQRLFQHQAVPANLAFSLHPLRAAFGEVKIGLVRRSDAAVGTCTSNKSGATLTIGIGLGEYLGAEGISDSVLILFWVGAGTKPLRDYPPSAIDFTKPFDHTASWSELRTHYTSKRHASTPVTDTGTSPSFQLNSGSGRLSPQPSLLPNCRRSLSTPGAASRSRVRPSLPPSLSTLPRIAMIFAAILVSVPPLLAGIAMLRY</sequence>
<feature type="transmembrane region" description="Helical" evidence="2">
    <location>
        <begin position="330"/>
        <end position="351"/>
    </location>
</feature>
<dbReference type="AlphaFoldDB" id="A0A067MP09"/>
<keyword evidence="2" id="KW-1133">Transmembrane helix</keyword>
<organism evidence="3 4">
    <name type="scientific">Botryobasidium botryosum (strain FD-172 SS1)</name>
    <dbReference type="NCBI Taxonomy" id="930990"/>
    <lineage>
        <taxon>Eukaryota</taxon>
        <taxon>Fungi</taxon>
        <taxon>Dikarya</taxon>
        <taxon>Basidiomycota</taxon>
        <taxon>Agaricomycotina</taxon>
        <taxon>Agaricomycetes</taxon>
        <taxon>Cantharellales</taxon>
        <taxon>Botryobasidiaceae</taxon>
        <taxon>Botryobasidium</taxon>
    </lineage>
</organism>
<gene>
    <name evidence="3" type="ORF">BOTBODRAFT_175348</name>
</gene>
<reference evidence="4" key="1">
    <citation type="journal article" date="2014" name="Proc. Natl. Acad. Sci. U.S.A.">
        <title>Extensive sampling of basidiomycete genomes demonstrates inadequacy of the white-rot/brown-rot paradigm for wood decay fungi.</title>
        <authorList>
            <person name="Riley R."/>
            <person name="Salamov A.A."/>
            <person name="Brown D.W."/>
            <person name="Nagy L.G."/>
            <person name="Floudas D."/>
            <person name="Held B.W."/>
            <person name="Levasseur A."/>
            <person name="Lombard V."/>
            <person name="Morin E."/>
            <person name="Otillar R."/>
            <person name="Lindquist E.A."/>
            <person name="Sun H."/>
            <person name="LaButti K.M."/>
            <person name="Schmutz J."/>
            <person name="Jabbour D."/>
            <person name="Luo H."/>
            <person name="Baker S.E."/>
            <person name="Pisabarro A.G."/>
            <person name="Walton J.D."/>
            <person name="Blanchette R.A."/>
            <person name="Henrissat B."/>
            <person name="Martin F."/>
            <person name="Cullen D."/>
            <person name="Hibbett D.S."/>
            <person name="Grigoriev I.V."/>
        </authorList>
    </citation>
    <scope>NUCLEOTIDE SEQUENCE [LARGE SCALE GENOMIC DNA]</scope>
    <source>
        <strain evidence="4">FD-172 SS1</strain>
    </source>
</reference>
<evidence type="ECO:0000313" key="4">
    <source>
        <dbReference type="Proteomes" id="UP000027195"/>
    </source>
</evidence>
<dbReference type="HOGENOM" id="CLU_785239_0_0_1"/>
<dbReference type="InParanoid" id="A0A067MP09"/>
<feature type="region of interest" description="Disordered" evidence="1">
    <location>
        <begin position="265"/>
        <end position="320"/>
    </location>
</feature>
<name>A0A067MP09_BOTB1</name>
<proteinExistence type="predicted"/>
<keyword evidence="2" id="KW-0472">Membrane</keyword>
<evidence type="ECO:0000313" key="3">
    <source>
        <dbReference type="EMBL" id="KDQ13627.1"/>
    </source>
</evidence>
<dbReference type="EMBL" id="KL198042">
    <property type="protein sequence ID" value="KDQ13627.1"/>
    <property type="molecule type" value="Genomic_DNA"/>
</dbReference>